<protein>
    <submittedName>
        <fullName evidence="5">Sugar transporter</fullName>
    </submittedName>
</protein>
<name>A0A2W5UAA2_CERSP</name>
<keyword evidence="5" id="KW-0762">Sugar transport</keyword>
<evidence type="ECO:0000313" key="5">
    <source>
        <dbReference type="EMBL" id="PZQ94870.1"/>
    </source>
</evidence>
<evidence type="ECO:0000313" key="6">
    <source>
        <dbReference type="Proteomes" id="UP000248975"/>
    </source>
</evidence>
<comment type="caution">
    <text evidence="5">The sequence shown here is derived from an EMBL/GenBank/DDBJ whole genome shotgun (WGS) entry which is preliminary data.</text>
</comment>
<keyword evidence="5" id="KW-0813">Transport</keyword>
<evidence type="ECO:0000256" key="1">
    <source>
        <dbReference type="ARBA" id="ARBA00022729"/>
    </source>
</evidence>
<feature type="domain" description="Polysaccharide export protein N-terminal" evidence="3">
    <location>
        <begin position="19"/>
        <end position="93"/>
    </location>
</feature>
<dbReference type="Gene3D" id="3.30.1950.10">
    <property type="entry name" value="wza like domain"/>
    <property type="match status" value="1"/>
</dbReference>
<feature type="chain" id="PRO_5015844762" evidence="2">
    <location>
        <begin position="20"/>
        <end position="197"/>
    </location>
</feature>
<feature type="domain" description="Soluble ligand binding" evidence="4">
    <location>
        <begin position="115"/>
        <end position="165"/>
    </location>
</feature>
<dbReference type="Pfam" id="PF10531">
    <property type="entry name" value="SLBB"/>
    <property type="match status" value="1"/>
</dbReference>
<sequence>MRYMIALLGFLLGALPALAQDNYLLKPGDVLRIEVLEDGSLNRDTLILPDGRISMPLAGLVQAGGRSIDAVQAEITDKLAPNFAAPPTVFVGIARLAQPNNLGLGVPAEKPTVSVFILGEAANPGKIGVTPGSTVLQVLAQAGGFSKFAATKRIQLRRAGKVYQFNYKTLESTGDAGFDSVVSEGDVIIIPQRKLFE</sequence>
<accession>A0A2W5UAA2</accession>
<reference evidence="5 6" key="1">
    <citation type="submission" date="2017-08" db="EMBL/GenBank/DDBJ databases">
        <title>Infants hospitalized years apart are colonized by the same room-sourced microbial strains.</title>
        <authorList>
            <person name="Brooks B."/>
            <person name="Olm M.R."/>
            <person name="Firek B.A."/>
            <person name="Baker R."/>
            <person name="Thomas B.C."/>
            <person name="Morowitz M.J."/>
            <person name="Banfield J.F."/>
        </authorList>
    </citation>
    <scope>NUCLEOTIDE SEQUENCE [LARGE SCALE GENOMIC DNA]</scope>
    <source>
        <strain evidence="5">S2_003_000_R2_11</strain>
    </source>
</reference>
<gene>
    <name evidence="5" type="ORF">DI533_21040</name>
</gene>
<dbReference type="PANTHER" id="PTHR33619:SF3">
    <property type="entry name" value="POLYSACCHARIDE EXPORT PROTEIN GFCE-RELATED"/>
    <property type="match status" value="1"/>
</dbReference>
<evidence type="ECO:0000256" key="2">
    <source>
        <dbReference type="SAM" id="SignalP"/>
    </source>
</evidence>
<evidence type="ECO:0000259" key="3">
    <source>
        <dbReference type="Pfam" id="PF02563"/>
    </source>
</evidence>
<dbReference type="InterPro" id="IPR049712">
    <property type="entry name" value="Poly_export"/>
</dbReference>
<dbReference type="AlphaFoldDB" id="A0A2W5UAA2"/>
<dbReference type="InterPro" id="IPR003715">
    <property type="entry name" value="Poly_export_N"/>
</dbReference>
<dbReference type="PANTHER" id="PTHR33619">
    <property type="entry name" value="POLYSACCHARIDE EXPORT PROTEIN GFCE-RELATED"/>
    <property type="match status" value="1"/>
</dbReference>
<dbReference type="Pfam" id="PF02563">
    <property type="entry name" value="Poly_export"/>
    <property type="match status" value="1"/>
</dbReference>
<organism evidence="5 6">
    <name type="scientific">Cereibacter sphaeroides</name>
    <name type="common">Rhodobacter sphaeroides</name>
    <dbReference type="NCBI Taxonomy" id="1063"/>
    <lineage>
        <taxon>Bacteria</taxon>
        <taxon>Pseudomonadati</taxon>
        <taxon>Pseudomonadota</taxon>
        <taxon>Alphaproteobacteria</taxon>
        <taxon>Rhodobacterales</taxon>
        <taxon>Paracoccaceae</taxon>
        <taxon>Cereibacter</taxon>
    </lineage>
</organism>
<keyword evidence="1 2" id="KW-0732">Signal</keyword>
<proteinExistence type="predicted"/>
<feature type="signal peptide" evidence="2">
    <location>
        <begin position="1"/>
        <end position="19"/>
    </location>
</feature>
<dbReference type="InterPro" id="IPR019554">
    <property type="entry name" value="Soluble_ligand-bd"/>
</dbReference>
<dbReference type="GO" id="GO:0015159">
    <property type="term" value="F:polysaccharide transmembrane transporter activity"/>
    <property type="evidence" value="ECO:0007669"/>
    <property type="project" value="InterPro"/>
</dbReference>
<dbReference type="Proteomes" id="UP000248975">
    <property type="component" value="Unassembled WGS sequence"/>
</dbReference>
<dbReference type="EMBL" id="QFQS01000012">
    <property type="protein sequence ID" value="PZQ94870.1"/>
    <property type="molecule type" value="Genomic_DNA"/>
</dbReference>
<evidence type="ECO:0000259" key="4">
    <source>
        <dbReference type="Pfam" id="PF10531"/>
    </source>
</evidence>
<dbReference type="Gene3D" id="3.10.560.10">
    <property type="entry name" value="Outer membrane lipoprotein wza domain like"/>
    <property type="match status" value="1"/>
</dbReference>